<dbReference type="AlphaFoldDB" id="A0A239FUT4"/>
<dbReference type="SUPFAM" id="SSF109604">
    <property type="entry name" value="HD-domain/PDEase-like"/>
    <property type="match status" value="1"/>
</dbReference>
<proteinExistence type="predicted"/>
<evidence type="ECO:0000313" key="3">
    <source>
        <dbReference type="Proteomes" id="UP000198284"/>
    </source>
</evidence>
<dbReference type="Proteomes" id="UP000198284">
    <property type="component" value="Unassembled WGS sequence"/>
</dbReference>
<protein>
    <submittedName>
        <fullName evidence="2">EAL and modified HD-GYP domain-containing signal transduction protein</fullName>
    </submittedName>
</protein>
<dbReference type="EMBL" id="FZOT01000004">
    <property type="protein sequence ID" value="SNS60589.1"/>
    <property type="molecule type" value="Genomic_DNA"/>
</dbReference>
<evidence type="ECO:0000313" key="2">
    <source>
        <dbReference type="EMBL" id="SNS60589.1"/>
    </source>
</evidence>
<dbReference type="InterPro" id="IPR013976">
    <property type="entry name" value="HDOD"/>
</dbReference>
<dbReference type="OrthoDB" id="9804751at2"/>
<name>A0A239FUT4_9BURK</name>
<sequence length="406" mass="44035">MQELPVLIREPLLDKQENVLGYELLPRRGAGTARPVDSEAMSLLELFAGHVDAAPAPIDSLLDGQLLFVPAVRSLLKLGAFEGLPVRGTVLAVHAADLQDAQAVAALKQLREAGCGISLRGGGLEGMDKATLAFFSHVELSVDAEDFEFQLARFQSLGSSSTRLVARGIVDWMHFDACARLDLAIFPGALHLQQRPDAKAEPLNPAQRMILQLMDMVRKNAEPNKLEAVLKRDAALAFKLLRYINSAGFGLGCEIQSLRHAVSLLGYASLYRWLSVLLASAGGKSLSPAVLQTAVIRGRFVELLGREMLPKSEGENLFVAGMFSLLDRMLGVPMATLLQQIDLAQPIGEALLSRTGIYGPFLALAEACEQDERLARERADALCIAPRQINQAHISALAWAQSIKFN</sequence>
<dbReference type="PROSITE" id="PS51833">
    <property type="entry name" value="HDOD"/>
    <property type="match status" value="1"/>
</dbReference>
<evidence type="ECO:0000259" key="1">
    <source>
        <dbReference type="PROSITE" id="PS51833"/>
    </source>
</evidence>
<dbReference type="Gene3D" id="1.10.3210.10">
    <property type="entry name" value="Hypothetical protein af1432"/>
    <property type="match status" value="1"/>
</dbReference>
<organism evidence="2 3">
    <name type="scientific">Noviherbaspirillum humi</name>
    <dbReference type="NCBI Taxonomy" id="1688639"/>
    <lineage>
        <taxon>Bacteria</taxon>
        <taxon>Pseudomonadati</taxon>
        <taxon>Pseudomonadota</taxon>
        <taxon>Betaproteobacteria</taxon>
        <taxon>Burkholderiales</taxon>
        <taxon>Oxalobacteraceae</taxon>
        <taxon>Noviherbaspirillum</taxon>
    </lineage>
</organism>
<dbReference type="InterPro" id="IPR052340">
    <property type="entry name" value="RNase_Y/CdgJ"/>
</dbReference>
<keyword evidence="3" id="KW-1185">Reference proteome</keyword>
<reference evidence="2 3" key="1">
    <citation type="submission" date="2017-06" db="EMBL/GenBank/DDBJ databases">
        <authorList>
            <person name="Kim H.J."/>
            <person name="Triplett B.A."/>
        </authorList>
    </citation>
    <scope>NUCLEOTIDE SEQUENCE [LARGE SCALE GENOMIC DNA]</scope>
    <source>
        <strain evidence="2 3">U15</strain>
    </source>
</reference>
<dbReference type="PANTHER" id="PTHR33525">
    <property type="match status" value="1"/>
</dbReference>
<accession>A0A239FUT4</accession>
<gene>
    <name evidence="2" type="ORF">SAMN06265795_104105</name>
</gene>
<dbReference type="PANTHER" id="PTHR33525:SF4">
    <property type="entry name" value="CYCLIC DI-GMP PHOSPHODIESTERASE CDGJ"/>
    <property type="match status" value="1"/>
</dbReference>
<dbReference type="RefSeq" id="WP_089398956.1">
    <property type="nucleotide sequence ID" value="NZ_FZOT01000004.1"/>
</dbReference>
<dbReference type="InterPro" id="IPR014408">
    <property type="entry name" value="dGMP_Pdiesterase_EAL/HD-GYP"/>
</dbReference>
<feature type="domain" description="HDOD" evidence="1">
    <location>
        <begin position="203"/>
        <end position="392"/>
    </location>
</feature>
<dbReference type="Pfam" id="PF08668">
    <property type="entry name" value="HDOD"/>
    <property type="match status" value="1"/>
</dbReference>
<dbReference type="PIRSF" id="PIRSF003180">
    <property type="entry name" value="DiGMPpdiest_YuxH"/>
    <property type="match status" value="1"/>
</dbReference>